<protein>
    <recommendedName>
        <fullName evidence="4">Apple domain-containing protein</fullName>
    </recommendedName>
</protein>
<evidence type="ECO:0008006" key="4">
    <source>
        <dbReference type="Google" id="ProtNLM"/>
    </source>
</evidence>
<accession>A0A8J2WSJ2</accession>
<organism evidence="2 3">
    <name type="scientific">Daphnia galeata</name>
    <dbReference type="NCBI Taxonomy" id="27404"/>
    <lineage>
        <taxon>Eukaryota</taxon>
        <taxon>Metazoa</taxon>
        <taxon>Ecdysozoa</taxon>
        <taxon>Arthropoda</taxon>
        <taxon>Crustacea</taxon>
        <taxon>Branchiopoda</taxon>
        <taxon>Diplostraca</taxon>
        <taxon>Cladocera</taxon>
        <taxon>Anomopoda</taxon>
        <taxon>Daphniidae</taxon>
        <taxon>Daphnia</taxon>
    </lineage>
</organism>
<dbReference type="Gene3D" id="2.60.120.40">
    <property type="match status" value="1"/>
</dbReference>
<keyword evidence="1" id="KW-0812">Transmembrane</keyword>
<dbReference type="EMBL" id="CAKKLH010000296">
    <property type="protein sequence ID" value="CAH0109851.1"/>
    <property type="molecule type" value="Genomic_DNA"/>
</dbReference>
<keyword evidence="1" id="KW-0472">Membrane</keyword>
<evidence type="ECO:0000313" key="3">
    <source>
        <dbReference type="Proteomes" id="UP000789390"/>
    </source>
</evidence>
<reference evidence="2" key="1">
    <citation type="submission" date="2021-11" db="EMBL/GenBank/DDBJ databases">
        <authorList>
            <person name="Schell T."/>
        </authorList>
    </citation>
    <scope>NUCLEOTIDE SEQUENCE</scope>
    <source>
        <strain evidence="2">M5</strain>
    </source>
</reference>
<evidence type="ECO:0000313" key="2">
    <source>
        <dbReference type="EMBL" id="CAH0109851.1"/>
    </source>
</evidence>
<dbReference type="InterPro" id="IPR008983">
    <property type="entry name" value="Tumour_necrosis_fac-like_dom"/>
</dbReference>
<comment type="caution">
    <text evidence="2">The sequence shown here is derived from an EMBL/GenBank/DDBJ whole genome shotgun (WGS) entry which is preliminary data.</text>
</comment>
<proteinExistence type="predicted"/>
<sequence length="297" mass="33043">MSGITRTFRELTAMNPSFASGMQWIDPDGQVTGSTSVLHDSESPIDVDHCADPGYYSRLINYNATIKQMKNLAEFMIVTMPRLPRSNLTRLNTPCGVMSLKCNCDGGAPIQLVDDVRLYFNGGRIGAGYVEEANTIANQNDQVTLQSTLNLEKGDQVWVVIDSISSGVSLFDSGAHYRPFYRMKISLLTIFLFMSAASLTSVTARNWKVADKTWMIYWDNNCHFVGYVIAQQNSQANECGRICLEYGAGPQARPPCTHFTHANGICYLKRNTDGWKEIDEDGNTCGFIRGRSAQTRD</sequence>
<dbReference type="AlphaFoldDB" id="A0A8J2WSJ2"/>
<name>A0A8J2WSJ2_9CRUS</name>
<keyword evidence="1" id="KW-1133">Transmembrane helix</keyword>
<dbReference type="Proteomes" id="UP000789390">
    <property type="component" value="Unassembled WGS sequence"/>
</dbReference>
<evidence type="ECO:0000256" key="1">
    <source>
        <dbReference type="SAM" id="Phobius"/>
    </source>
</evidence>
<dbReference type="OrthoDB" id="6359386at2759"/>
<gene>
    <name evidence="2" type="ORF">DGAL_LOCUS13340</name>
</gene>
<keyword evidence="3" id="KW-1185">Reference proteome</keyword>
<feature type="transmembrane region" description="Helical" evidence="1">
    <location>
        <begin position="185"/>
        <end position="204"/>
    </location>
</feature>